<organism evidence="1 3">
    <name type="scientific">Duganella violaceipulchra</name>
    <dbReference type="NCBI Taxonomy" id="2849652"/>
    <lineage>
        <taxon>Bacteria</taxon>
        <taxon>Pseudomonadati</taxon>
        <taxon>Pseudomonadota</taxon>
        <taxon>Betaproteobacteria</taxon>
        <taxon>Burkholderiales</taxon>
        <taxon>Oxalobacteraceae</taxon>
        <taxon>Telluria group</taxon>
        <taxon>Duganella</taxon>
    </lineage>
</organism>
<dbReference type="RefSeq" id="WP_217943409.1">
    <property type="nucleotide sequence ID" value="NZ_JAHTGR010000008.1"/>
</dbReference>
<dbReference type="EMBL" id="JALJZU010000009">
    <property type="protein sequence ID" value="MCP2010870.1"/>
    <property type="molecule type" value="Genomic_DNA"/>
</dbReference>
<comment type="caution">
    <text evidence="1">The sequence shown here is derived from an EMBL/GenBank/DDBJ whole genome shotgun (WGS) entry which is preliminary data.</text>
</comment>
<evidence type="ECO:0000313" key="1">
    <source>
        <dbReference type="EMBL" id="MBV6322656.1"/>
    </source>
</evidence>
<proteinExistence type="predicted"/>
<name>A0AA41HEG2_9BURK</name>
<sequence length="143" mass="16571">MPRYSAQYLSQLLTRRDYGALVDLQGVALGWEGYDARLPSFGWPQPIFVIFEILTWLAQADRSGVWTYYEATPVVRLDCALATLEMLKAVELQQQYAHGKMHWQDSEVSRKLDYWIRENEQTIIEWAFATLVDHPVELAMVSS</sequence>
<evidence type="ECO:0000313" key="3">
    <source>
        <dbReference type="Proteomes" id="UP001155901"/>
    </source>
</evidence>
<dbReference type="AlphaFoldDB" id="A0AA41HEG2"/>
<gene>
    <name evidence="1" type="ORF">KVP70_17115</name>
    <name evidence="2" type="ORF">L1274_004612</name>
</gene>
<protein>
    <submittedName>
        <fullName evidence="1">Uncharacterized protein</fullName>
    </submittedName>
</protein>
<keyword evidence="4" id="KW-1185">Reference proteome</keyword>
<accession>A0AA41HEG2</accession>
<reference evidence="1" key="1">
    <citation type="submission" date="2021-07" db="EMBL/GenBank/DDBJ databases">
        <title>Characterization of violacein-producing bacteria and related species.</title>
        <authorList>
            <person name="Wilson H.S."/>
            <person name="De Leon M.E."/>
        </authorList>
    </citation>
    <scope>NUCLEOTIDE SEQUENCE</scope>
    <source>
        <strain evidence="1">HSC-15S17</strain>
    </source>
</reference>
<evidence type="ECO:0000313" key="4">
    <source>
        <dbReference type="Proteomes" id="UP001162889"/>
    </source>
</evidence>
<dbReference type="EMBL" id="JAHTGR010000008">
    <property type="protein sequence ID" value="MBV6322656.1"/>
    <property type="molecule type" value="Genomic_DNA"/>
</dbReference>
<evidence type="ECO:0000313" key="2">
    <source>
        <dbReference type="EMBL" id="MCP2010870.1"/>
    </source>
</evidence>
<dbReference type="Proteomes" id="UP001155901">
    <property type="component" value="Unassembled WGS sequence"/>
</dbReference>
<dbReference type="Proteomes" id="UP001162889">
    <property type="component" value="Unassembled WGS sequence"/>
</dbReference>
<reference evidence="2" key="2">
    <citation type="submission" date="2022-03" db="EMBL/GenBank/DDBJ databases">
        <title>Genome Encyclopedia of Bacteria and Archaea VI: Functional Genomics of Type Strains.</title>
        <authorList>
            <person name="Whitman W."/>
        </authorList>
    </citation>
    <scope>NUCLEOTIDE SEQUENCE</scope>
    <source>
        <strain evidence="2">HSC-15S17</strain>
    </source>
</reference>